<dbReference type="FunFam" id="2.40.33.10:FF:000001">
    <property type="entry name" value="Pyruvate kinase"/>
    <property type="match status" value="1"/>
</dbReference>
<dbReference type="EMBL" id="FPHM01000011">
    <property type="protein sequence ID" value="SFV53772.1"/>
    <property type="molecule type" value="Genomic_DNA"/>
</dbReference>
<evidence type="ECO:0000256" key="9">
    <source>
        <dbReference type="ARBA" id="ARBA00022842"/>
    </source>
</evidence>
<accession>A0A1W1BJR3</accession>
<dbReference type="NCBIfam" id="NF004491">
    <property type="entry name" value="PRK05826.1"/>
    <property type="match status" value="1"/>
</dbReference>
<evidence type="ECO:0000256" key="11">
    <source>
        <dbReference type="ARBA" id="ARBA00023317"/>
    </source>
</evidence>
<keyword evidence="5" id="KW-0479">Metal-binding</keyword>
<comment type="pathway">
    <text evidence="1">Carbohydrate degradation; glycolysis; pyruvate from D-glyceraldehyde 3-phosphate: step 5/5.</text>
</comment>
<evidence type="ECO:0000256" key="5">
    <source>
        <dbReference type="ARBA" id="ARBA00022723"/>
    </source>
</evidence>
<dbReference type="EC" id="2.7.1.40" evidence="3"/>
<dbReference type="Pfam" id="PF00224">
    <property type="entry name" value="PK"/>
    <property type="match status" value="1"/>
</dbReference>
<dbReference type="NCBIfam" id="NF004978">
    <property type="entry name" value="PRK06354.1"/>
    <property type="match status" value="1"/>
</dbReference>
<dbReference type="InterPro" id="IPR015793">
    <property type="entry name" value="Pyrv_Knase_brl"/>
</dbReference>
<dbReference type="UniPathway" id="UPA00109">
    <property type="reaction ID" value="UER00188"/>
</dbReference>
<dbReference type="Pfam" id="PF02887">
    <property type="entry name" value="PK_C"/>
    <property type="match status" value="1"/>
</dbReference>
<evidence type="ECO:0000256" key="1">
    <source>
        <dbReference type="ARBA" id="ARBA00004997"/>
    </source>
</evidence>
<keyword evidence="4 14" id="KW-0808">Transferase</keyword>
<dbReference type="Gene3D" id="3.20.20.60">
    <property type="entry name" value="Phosphoenolpyruvate-binding domains"/>
    <property type="match status" value="1"/>
</dbReference>
<dbReference type="InterPro" id="IPR036918">
    <property type="entry name" value="Pyrv_Knase_C_sf"/>
</dbReference>
<protein>
    <recommendedName>
        <fullName evidence="3">pyruvate kinase</fullName>
        <ecNumber evidence="3">2.7.1.40</ecNumber>
    </recommendedName>
</protein>
<dbReference type="Gene3D" id="3.40.1380.20">
    <property type="entry name" value="Pyruvate kinase, C-terminal domain"/>
    <property type="match status" value="1"/>
</dbReference>
<proteinExistence type="inferred from homology"/>
<dbReference type="InterPro" id="IPR015806">
    <property type="entry name" value="Pyrv_Knase_insert_dom_sf"/>
</dbReference>
<dbReference type="GO" id="GO:0016301">
    <property type="term" value="F:kinase activity"/>
    <property type="evidence" value="ECO:0007669"/>
    <property type="project" value="UniProtKB-KW"/>
</dbReference>
<keyword evidence="6" id="KW-0547">Nucleotide-binding</keyword>
<dbReference type="InterPro" id="IPR040442">
    <property type="entry name" value="Pyrv_kinase-like_dom_sf"/>
</dbReference>
<evidence type="ECO:0000259" key="12">
    <source>
        <dbReference type="Pfam" id="PF00224"/>
    </source>
</evidence>
<keyword evidence="9" id="KW-0460">Magnesium</keyword>
<reference evidence="14" key="1">
    <citation type="submission" date="2016-10" db="EMBL/GenBank/DDBJ databases">
        <authorList>
            <person name="de Groot N.N."/>
        </authorList>
    </citation>
    <scope>NUCLEOTIDE SEQUENCE</scope>
</reference>
<feature type="domain" description="Pyruvate kinase C-terminal" evidence="13">
    <location>
        <begin position="348"/>
        <end position="461"/>
    </location>
</feature>
<keyword evidence="10" id="KW-0324">Glycolysis</keyword>
<dbReference type="GO" id="GO:0000287">
    <property type="term" value="F:magnesium ion binding"/>
    <property type="evidence" value="ECO:0007669"/>
    <property type="project" value="InterPro"/>
</dbReference>
<dbReference type="GO" id="GO:0004743">
    <property type="term" value="F:pyruvate kinase activity"/>
    <property type="evidence" value="ECO:0007669"/>
    <property type="project" value="UniProtKB-EC"/>
</dbReference>
<evidence type="ECO:0000256" key="6">
    <source>
        <dbReference type="ARBA" id="ARBA00022741"/>
    </source>
</evidence>
<evidence type="ECO:0000256" key="4">
    <source>
        <dbReference type="ARBA" id="ARBA00022679"/>
    </source>
</evidence>
<sequence>MRKTKIVITVGPATSSLKMITNLIKKGVNVFRLNFSHGDYKTHKESIKTIRQASKLLKKEVAILQDISGPKVRIGEIDGVLLLKKGETFKLTKEEDKTNPRSLALSYPKIIDMVNIGEEVFFADGTIQTVVIDKSANHLELKLLNSGELTSKKGVNFPKTKLKISAITKKDEEDLAFGAKSDIDIVALSFVQSAKDILKAKEIMHQHDFDPFIVGKIETGEAIENLDEILELCDGVMVARGDLGAEFGVTKLPRMQKKIISIANDMNKPCITATQMLTSMKDNPFPTRAEVSDIANAVYDGTDAVMLSDETTIGSFPLEAVQILHDTIKDVECDYPYFKSCKSDNSADAVSKSAVELAKNLDKEALVAFTMSGMSAQTLSKYRPKQSIYAISHSLKTHRRLSLVWGVNPLFMMDKVLNPTRLIYDFVHKILEEEYATIESRFIITMGATTGKSGSTNFIRLLNKEGMEAVLASEF</sequence>
<dbReference type="SUPFAM" id="SSF52935">
    <property type="entry name" value="PK C-terminal domain-like"/>
    <property type="match status" value="1"/>
</dbReference>
<dbReference type="InterPro" id="IPR015813">
    <property type="entry name" value="Pyrv/PenolPyrv_kinase-like_dom"/>
</dbReference>
<evidence type="ECO:0000256" key="7">
    <source>
        <dbReference type="ARBA" id="ARBA00022777"/>
    </source>
</evidence>
<dbReference type="AlphaFoldDB" id="A0A1W1BJR3"/>
<dbReference type="SUPFAM" id="SSF50800">
    <property type="entry name" value="PK beta-barrel domain-like"/>
    <property type="match status" value="1"/>
</dbReference>
<feature type="domain" description="Pyruvate kinase barrel" evidence="12">
    <location>
        <begin position="1"/>
        <end position="321"/>
    </location>
</feature>
<dbReference type="GO" id="GO:0030955">
    <property type="term" value="F:potassium ion binding"/>
    <property type="evidence" value="ECO:0007669"/>
    <property type="project" value="InterPro"/>
</dbReference>
<keyword evidence="8" id="KW-0067">ATP-binding</keyword>
<name>A0A1W1BJR3_9ZZZZ</name>
<evidence type="ECO:0000259" key="13">
    <source>
        <dbReference type="Pfam" id="PF02887"/>
    </source>
</evidence>
<dbReference type="Gene3D" id="2.40.33.10">
    <property type="entry name" value="PK beta-barrel domain-like"/>
    <property type="match status" value="1"/>
</dbReference>
<keyword evidence="7 14" id="KW-0418">Kinase</keyword>
<comment type="similarity">
    <text evidence="2">Belongs to the pyruvate kinase family.</text>
</comment>
<evidence type="ECO:0000256" key="10">
    <source>
        <dbReference type="ARBA" id="ARBA00023152"/>
    </source>
</evidence>
<evidence type="ECO:0000256" key="3">
    <source>
        <dbReference type="ARBA" id="ARBA00012142"/>
    </source>
</evidence>
<evidence type="ECO:0000256" key="8">
    <source>
        <dbReference type="ARBA" id="ARBA00022840"/>
    </source>
</evidence>
<dbReference type="NCBIfam" id="TIGR01064">
    <property type="entry name" value="pyruv_kin"/>
    <property type="match status" value="1"/>
</dbReference>
<dbReference type="InterPro" id="IPR015795">
    <property type="entry name" value="Pyrv_Knase_C"/>
</dbReference>
<keyword evidence="11 14" id="KW-0670">Pyruvate</keyword>
<evidence type="ECO:0000256" key="2">
    <source>
        <dbReference type="ARBA" id="ARBA00008663"/>
    </source>
</evidence>
<dbReference type="SUPFAM" id="SSF51621">
    <property type="entry name" value="Phosphoenolpyruvate/pyruvate domain"/>
    <property type="match status" value="1"/>
</dbReference>
<organism evidence="14">
    <name type="scientific">hydrothermal vent metagenome</name>
    <dbReference type="NCBI Taxonomy" id="652676"/>
    <lineage>
        <taxon>unclassified sequences</taxon>
        <taxon>metagenomes</taxon>
        <taxon>ecological metagenomes</taxon>
    </lineage>
</organism>
<dbReference type="PRINTS" id="PR01050">
    <property type="entry name" value="PYRUVTKNASE"/>
</dbReference>
<dbReference type="InterPro" id="IPR011037">
    <property type="entry name" value="Pyrv_Knase-like_insert_dom_sf"/>
</dbReference>
<dbReference type="InterPro" id="IPR001697">
    <property type="entry name" value="Pyr_Knase"/>
</dbReference>
<dbReference type="GO" id="GO:0005524">
    <property type="term" value="F:ATP binding"/>
    <property type="evidence" value="ECO:0007669"/>
    <property type="project" value="UniProtKB-KW"/>
</dbReference>
<gene>
    <name evidence="14" type="ORF">MNB_SV-13-390</name>
</gene>
<evidence type="ECO:0000313" key="14">
    <source>
        <dbReference type="EMBL" id="SFV53772.1"/>
    </source>
</evidence>
<dbReference type="PANTHER" id="PTHR11817">
    <property type="entry name" value="PYRUVATE KINASE"/>
    <property type="match status" value="1"/>
</dbReference>